<feature type="binding site" evidence="2">
    <location>
        <position position="49"/>
    </location>
    <ligand>
        <name>Fe cation</name>
        <dbReference type="ChEBI" id="CHEBI:24875"/>
    </ligand>
</feature>
<feature type="binding site" evidence="2">
    <location>
        <position position="51"/>
    </location>
    <ligand>
        <name>Fe cation</name>
        <dbReference type="ChEBI" id="CHEBI:24875"/>
    </ligand>
</feature>
<keyword evidence="2" id="KW-0479">Metal-binding</keyword>
<dbReference type="PANTHER" id="PTHR13903">
    <property type="entry name" value="PIRIN-RELATED"/>
    <property type="match status" value="1"/>
</dbReference>
<dbReference type="CDD" id="cd02247">
    <property type="entry name" value="cupin_pirin_C"/>
    <property type="match status" value="1"/>
</dbReference>
<dbReference type="InterPro" id="IPR008778">
    <property type="entry name" value="Pirin_C_dom"/>
</dbReference>
<sequence>MIKSNYTGLRHGPINSFIRQDNMQQLNPFVMWDHFQLNSTQTEAGFDFHGHSGIAAITYVIHADLTHQDSQGNVAKLPTGSVQLLVAGAGALHKETLTSQDGHFEAFQLWTALPKNIEMGEARYQGVSSEDLPIIKELNTSTKILVGEYAGIKSPISHIIDMNYYHITLSAKGASWHYAPTPEQDSRFIYVLKGGISISGERVTTQQLITIDNAAMLEIIAETDNSEFIFVSAASLAQPILPTGPSVHTSYENAKIGQQNIAQLFKTMMK</sequence>
<dbReference type="Gene3D" id="2.60.120.10">
    <property type="entry name" value="Jelly Rolls"/>
    <property type="match status" value="2"/>
</dbReference>
<keyword evidence="7" id="KW-1185">Reference proteome</keyword>
<dbReference type="SUPFAM" id="SSF51182">
    <property type="entry name" value="RmlC-like cupins"/>
    <property type="match status" value="1"/>
</dbReference>
<dbReference type="Proteomes" id="UP000196485">
    <property type="component" value="Unassembled WGS sequence"/>
</dbReference>
<dbReference type="PIRSF" id="PIRSF006232">
    <property type="entry name" value="Pirin"/>
    <property type="match status" value="1"/>
</dbReference>
<gene>
    <name evidence="6" type="primary">yhhW</name>
    <name evidence="6" type="ORF">PAQU9191_00947</name>
</gene>
<feature type="domain" description="Pirin C-terminal" evidence="5">
    <location>
        <begin position="165"/>
        <end position="252"/>
    </location>
</feature>
<proteinExistence type="inferred from homology"/>
<accession>A0A1Y6KUJ6</accession>
<keyword evidence="2" id="KW-0408">Iron</keyword>
<dbReference type="InterPro" id="IPR014710">
    <property type="entry name" value="RmlC-like_jellyroll"/>
</dbReference>
<evidence type="ECO:0000256" key="3">
    <source>
        <dbReference type="RuleBase" id="RU003457"/>
    </source>
</evidence>
<evidence type="ECO:0000259" key="5">
    <source>
        <dbReference type="Pfam" id="PF05726"/>
    </source>
</evidence>
<dbReference type="EMBL" id="FYAH01000001">
    <property type="protein sequence ID" value="SMY15724.1"/>
    <property type="molecule type" value="Genomic_DNA"/>
</dbReference>
<dbReference type="GO" id="GO:0046872">
    <property type="term" value="F:metal ion binding"/>
    <property type="evidence" value="ECO:0007669"/>
    <property type="project" value="UniProtKB-KW"/>
</dbReference>
<dbReference type="RefSeq" id="WP_087819905.1">
    <property type="nucleotide sequence ID" value="NZ_FYAH01000001.1"/>
</dbReference>
<reference evidence="7" key="1">
    <citation type="submission" date="2017-06" db="EMBL/GenBank/DDBJ databases">
        <authorList>
            <person name="Rodrigo-Torres L."/>
            <person name="Arahal R. D."/>
            <person name="Lucena T."/>
        </authorList>
    </citation>
    <scope>NUCLEOTIDE SEQUENCE [LARGE SCALE GENOMIC DNA]</scope>
    <source>
        <strain evidence="7">type strain: CECT 9192</strain>
    </source>
</reference>
<dbReference type="Pfam" id="PF02678">
    <property type="entry name" value="Pirin"/>
    <property type="match status" value="1"/>
</dbReference>
<feature type="binding site" evidence="2">
    <location>
        <position position="95"/>
    </location>
    <ligand>
        <name>Fe cation</name>
        <dbReference type="ChEBI" id="CHEBI:24875"/>
    </ligand>
</feature>
<comment type="cofactor">
    <cofactor evidence="2">
        <name>Fe cation</name>
        <dbReference type="ChEBI" id="CHEBI:24875"/>
    </cofactor>
    <text evidence="2">Binds 1 Fe cation per subunit.</text>
</comment>
<dbReference type="Pfam" id="PF05726">
    <property type="entry name" value="Pirin_C"/>
    <property type="match status" value="1"/>
</dbReference>
<evidence type="ECO:0000313" key="7">
    <source>
        <dbReference type="Proteomes" id="UP000196485"/>
    </source>
</evidence>
<protein>
    <submittedName>
        <fullName evidence="6">Quercetin 2,3-dioxygenase</fullName>
        <ecNumber evidence="6">1.13.11.24</ecNumber>
    </submittedName>
</protein>
<organism evidence="6 7">
    <name type="scientific">Photobacterium aquimaris</name>
    <dbReference type="NCBI Taxonomy" id="512643"/>
    <lineage>
        <taxon>Bacteria</taxon>
        <taxon>Pseudomonadati</taxon>
        <taxon>Pseudomonadota</taxon>
        <taxon>Gammaproteobacteria</taxon>
        <taxon>Vibrionales</taxon>
        <taxon>Vibrionaceae</taxon>
        <taxon>Photobacterium</taxon>
    </lineage>
</organism>
<dbReference type="EC" id="1.13.11.24" evidence="6"/>
<evidence type="ECO:0000256" key="2">
    <source>
        <dbReference type="PIRSR" id="PIRSR006232-1"/>
    </source>
</evidence>
<dbReference type="InterPro" id="IPR012093">
    <property type="entry name" value="Pirin"/>
</dbReference>
<evidence type="ECO:0000313" key="6">
    <source>
        <dbReference type="EMBL" id="SMY15724.1"/>
    </source>
</evidence>
<evidence type="ECO:0000259" key="4">
    <source>
        <dbReference type="Pfam" id="PF02678"/>
    </source>
</evidence>
<dbReference type="AlphaFoldDB" id="A0A1Y6KUJ6"/>
<comment type="similarity">
    <text evidence="1 3">Belongs to the pirin family.</text>
</comment>
<dbReference type="InterPro" id="IPR003829">
    <property type="entry name" value="Pirin_N_dom"/>
</dbReference>
<dbReference type="PANTHER" id="PTHR13903:SF8">
    <property type="entry name" value="PIRIN"/>
    <property type="match status" value="1"/>
</dbReference>
<dbReference type="GO" id="GO:0008127">
    <property type="term" value="F:quercetin 2,3-dioxygenase activity"/>
    <property type="evidence" value="ECO:0007669"/>
    <property type="project" value="UniProtKB-EC"/>
</dbReference>
<keyword evidence="6" id="KW-0223">Dioxygenase</keyword>
<keyword evidence="6" id="KW-0560">Oxidoreductase</keyword>
<evidence type="ECO:0000256" key="1">
    <source>
        <dbReference type="ARBA" id="ARBA00008416"/>
    </source>
</evidence>
<feature type="binding site" evidence="2">
    <location>
        <position position="93"/>
    </location>
    <ligand>
        <name>Fe cation</name>
        <dbReference type="ChEBI" id="CHEBI:24875"/>
    </ligand>
</feature>
<feature type="domain" description="Pirin N-terminal" evidence="4">
    <location>
        <begin position="19"/>
        <end position="110"/>
    </location>
</feature>
<dbReference type="InterPro" id="IPR011051">
    <property type="entry name" value="RmlC_Cupin_sf"/>
</dbReference>
<name>A0A1Y6KUJ6_9GAMM</name>